<evidence type="ECO:0000313" key="3">
    <source>
        <dbReference type="Proteomes" id="UP000249056"/>
    </source>
</evidence>
<evidence type="ECO:0000256" key="1">
    <source>
        <dbReference type="SAM" id="MobiDB-lite"/>
    </source>
</evidence>
<dbReference type="Proteomes" id="UP000249056">
    <property type="component" value="Unassembled WGS sequence"/>
</dbReference>
<feature type="region of interest" description="Disordered" evidence="1">
    <location>
        <begin position="1"/>
        <end position="33"/>
    </location>
</feature>
<accession>A0A395J2R5</accession>
<feature type="region of interest" description="Disordered" evidence="1">
    <location>
        <begin position="68"/>
        <end position="96"/>
    </location>
</feature>
<dbReference type="OrthoDB" id="446759at2759"/>
<sequence>MQWNNRGNVYSVPKPVAGTANGKNIKGGGKGGWGNDLILAEDQKEYVREMATTKRRKEKDLMDEDYLPSILTGDRGRAGGRPKVGAGKNVNSKKRH</sequence>
<gene>
    <name evidence="2" type="ORF">DID88_006076</name>
</gene>
<keyword evidence="3" id="KW-1185">Reference proteome</keyword>
<organism evidence="2 3">
    <name type="scientific">Monilinia fructigena</name>
    <dbReference type="NCBI Taxonomy" id="38457"/>
    <lineage>
        <taxon>Eukaryota</taxon>
        <taxon>Fungi</taxon>
        <taxon>Dikarya</taxon>
        <taxon>Ascomycota</taxon>
        <taxon>Pezizomycotina</taxon>
        <taxon>Leotiomycetes</taxon>
        <taxon>Helotiales</taxon>
        <taxon>Sclerotiniaceae</taxon>
        <taxon>Monilinia</taxon>
    </lineage>
</organism>
<comment type="caution">
    <text evidence="2">The sequence shown here is derived from an EMBL/GenBank/DDBJ whole genome shotgun (WGS) entry which is preliminary data.</text>
</comment>
<protein>
    <submittedName>
        <fullName evidence="2">Uncharacterized protein</fullName>
    </submittedName>
</protein>
<evidence type="ECO:0000313" key="2">
    <source>
        <dbReference type="EMBL" id="RAL66384.1"/>
    </source>
</evidence>
<name>A0A395J2R5_9HELO</name>
<reference evidence="2 3" key="1">
    <citation type="submission" date="2018-06" db="EMBL/GenBank/DDBJ databases">
        <title>Genome Sequence of the Brown Rot Fungal Pathogen Monilinia fructigena.</title>
        <authorList>
            <person name="Landi L."/>
            <person name="De Miccolis Angelini R.M."/>
            <person name="Pollastro S."/>
            <person name="Abate D."/>
            <person name="Faretra F."/>
            <person name="Romanazzi G."/>
        </authorList>
    </citation>
    <scope>NUCLEOTIDE SEQUENCE [LARGE SCALE GENOMIC DNA]</scope>
    <source>
        <strain evidence="2 3">Mfrg269</strain>
    </source>
</reference>
<dbReference type="EMBL" id="QKRW01000006">
    <property type="protein sequence ID" value="RAL66384.1"/>
    <property type="molecule type" value="Genomic_DNA"/>
</dbReference>
<dbReference type="AlphaFoldDB" id="A0A395J2R5"/>
<proteinExistence type="predicted"/>